<feature type="domain" description="Histidine kinase" evidence="13">
    <location>
        <begin position="235"/>
        <end position="444"/>
    </location>
</feature>
<keyword evidence="12" id="KW-0472">Membrane</keyword>
<evidence type="ECO:0000256" key="6">
    <source>
        <dbReference type="ARBA" id="ARBA00022692"/>
    </source>
</evidence>
<keyword evidence="8 15" id="KW-0418">Kinase</keyword>
<dbReference type="EMBL" id="JBEPSM010000004">
    <property type="protein sequence ID" value="MET4636366.1"/>
    <property type="molecule type" value="Genomic_DNA"/>
</dbReference>
<keyword evidence="16" id="KW-1185">Reference proteome</keyword>
<evidence type="ECO:0000256" key="8">
    <source>
        <dbReference type="ARBA" id="ARBA00022777"/>
    </source>
</evidence>
<dbReference type="SUPFAM" id="SSF47384">
    <property type="entry name" value="Homodimeric domain of signal transducing histidine kinase"/>
    <property type="match status" value="1"/>
</dbReference>
<evidence type="ECO:0000256" key="9">
    <source>
        <dbReference type="ARBA" id="ARBA00022840"/>
    </source>
</evidence>
<comment type="caution">
    <text evidence="15">The sequence shown here is derived from an EMBL/GenBank/DDBJ whole genome shotgun (WGS) entry which is preliminary data.</text>
</comment>
<keyword evidence="10 12" id="KW-1133">Transmembrane helix</keyword>
<dbReference type="Pfam" id="PF02518">
    <property type="entry name" value="HATPase_c"/>
    <property type="match status" value="1"/>
</dbReference>
<feature type="domain" description="HAMP" evidence="14">
    <location>
        <begin position="175"/>
        <end position="227"/>
    </location>
</feature>
<dbReference type="InterPro" id="IPR036890">
    <property type="entry name" value="HATPase_C_sf"/>
</dbReference>
<organism evidence="15 16">
    <name type="scientific">Kaistia defluvii</name>
    <dbReference type="NCBI Taxonomy" id="410841"/>
    <lineage>
        <taxon>Bacteria</taxon>
        <taxon>Pseudomonadati</taxon>
        <taxon>Pseudomonadota</taxon>
        <taxon>Alphaproteobacteria</taxon>
        <taxon>Hyphomicrobiales</taxon>
        <taxon>Kaistiaceae</taxon>
        <taxon>Kaistia</taxon>
    </lineage>
</organism>
<dbReference type="RefSeq" id="WP_354553930.1">
    <property type="nucleotide sequence ID" value="NZ_JBEPSM010000004.1"/>
</dbReference>
<keyword evidence="6 12" id="KW-0812">Transmembrane</keyword>
<dbReference type="PROSITE" id="PS50109">
    <property type="entry name" value="HIS_KIN"/>
    <property type="match status" value="1"/>
</dbReference>
<dbReference type="GO" id="GO:0004673">
    <property type="term" value="F:protein histidine kinase activity"/>
    <property type="evidence" value="ECO:0007669"/>
    <property type="project" value="UniProtKB-EC"/>
</dbReference>
<evidence type="ECO:0000256" key="7">
    <source>
        <dbReference type="ARBA" id="ARBA00022741"/>
    </source>
</evidence>
<dbReference type="InterPro" id="IPR013727">
    <property type="entry name" value="2CSK_N"/>
</dbReference>
<comment type="subcellular location">
    <subcellularLocation>
        <location evidence="2">Membrane</location>
        <topology evidence="2">Multi-pass membrane protein</topology>
    </subcellularLocation>
</comment>
<proteinExistence type="predicted"/>
<reference evidence="15 16" key="1">
    <citation type="submission" date="2024-06" db="EMBL/GenBank/DDBJ databases">
        <title>Sorghum-associated microbial communities from plants grown in Nebraska, USA.</title>
        <authorList>
            <person name="Schachtman D."/>
        </authorList>
    </citation>
    <scope>NUCLEOTIDE SEQUENCE [LARGE SCALE GENOMIC DNA]</scope>
    <source>
        <strain evidence="15 16">3207</strain>
    </source>
</reference>
<keyword evidence="11" id="KW-0902">Two-component regulatory system</keyword>
<dbReference type="Pfam" id="PF08521">
    <property type="entry name" value="2CSK_N"/>
    <property type="match status" value="1"/>
</dbReference>
<dbReference type="PANTHER" id="PTHR45436:SF14">
    <property type="entry name" value="SENSOR PROTEIN QSEC"/>
    <property type="match status" value="1"/>
</dbReference>
<dbReference type="SMART" id="SM00388">
    <property type="entry name" value="HisKA"/>
    <property type="match status" value="1"/>
</dbReference>
<dbReference type="InterPro" id="IPR050428">
    <property type="entry name" value="TCS_sensor_his_kinase"/>
</dbReference>
<evidence type="ECO:0000256" key="1">
    <source>
        <dbReference type="ARBA" id="ARBA00000085"/>
    </source>
</evidence>
<evidence type="ECO:0000256" key="3">
    <source>
        <dbReference type="ARBA" id="ARBA00012438"/>
    </source>
</evidence>
<dbReference type="InterPro" id="IPR005467">
    <property type="entry name" value="His_kinase_dom"/>
</dbReference>
<accession>A0ABV2R500</accession>
<evidence type="ECO:0000256" key="11">
    <source>
        <dbReference type="ARBA" id="ARBA00023012"/>
    </source>
</evidence>
<dbReference type="PROSITE" id="PS50885">
    <property type="entry name" value="HAMP"/>
    <property type="match status" value="1"/>
</dbReference>
<dbReference type="Gene3D" id="3.30.565.10">
    <property type="entry name" value="Histidine kinase-like ATPase, C-terminal domain"/>
    <property type="match status" value="1"/>
</dbReference>
<name>A0ABV2R500_9HYPH</name>
<dbReference type="Pfam" id="PF00512">
    <property type="entry name" value="HisKA"/>
    <property type="match status" value="1"/>
</dbReference>
<keyword evidence="9" id="KW-0067">ATP-binding</keyword>
<keyword evidence="7" id="KW-0547">Nucleotide-binding</keyword>
<feature type="transmembrane region" description="Helical" evidence="12">
    <location>
        <begin position="151"/>
        <end position="174"/>
    </location>
</feature>
<sequence length="444" mass="48283">MTSLRRRLFFILVAATGLIWLSAGAWIYIGSRSELEHVLDTRLQEAAKMVHSLVDAHTMPASADALNAALPAEVPGYERQLSCQIWSLDGQLVARSSGAPAARLAENVDGYSDRIVDGEPWRVYTIQDPVKRVRVMVGDRIGLRHKLVNDLIVGLLAPALLVLPLFGLLTWASLGRGLRPLRSMATELQGRDAEDMRPLDASRLPAEVQPLAHALNALFDKVEAARRHEREITAFAAHELRTPLAGLKTQAQVARAAADPAVRDRALSQILVSVDRTTRLVRQLLVLTRLEAEAAPPREGAHKASDLLAEIVSTAPPLAANVQVEIDPALARLALPGARDTWMLALRNVHENAIHHMPEGGLVRWCATPDGRGVMAVDQGPGIPEEELALVTQRFYRGRHKSTSGTGLGLTIVAIAARRLGVELVLSNRQDRSGLQAAFVLPRA</sequence>
<comment type="catalytic activity">
    <reaction evidence="1">
        <text>ATP + protein L-histidine = ADP + protein N-phospho-L-histidine.</text>
        <dbReference type="EC" id="2.7.13.3"/>
    </reaction>
</comment>
<dbReference type="SUPFAM" id="SSF55874">
    <property type="entry name" value="ATPase domain of HSP90 chaperone/DNA topoisomerase II/histidine kinase"/>
    <property type="match status" value="1"/>
</dbReference>
<dbReference type="InterPro" id="IPR003661">
    <property type="entry name" value="HisK_dim/P_dom"/>
</dbReference>
<evidence type="ECO:0000313" key="15">
    <source>
        <dbReference type="EMBL" id="MET4636366.1"/>
    </source>
</evidence>
<dbReference type="CDD" id="cd00075">
    <property type="entry name" value="HATPase"/>
    <property type="match status" value="1"/>
</dbReference>
<gene>
    <name evidence="15" type="ORF">ABIE08_004324</name>
</gene>
<dbReference type="PANTHER" id="PTHR45436">
    <property type="entry name" value="SENSOR HISTIDINE KINASE YKOH"/>
    <property type="match status" value="1"/>
</dbReference>
<evidence type="ECO:0000259" key="14">
    <source>
        <dbReference type="PROSITE" id="PS50885"/>
    </source>
</evidence>
<keyword evidence="5 15" id="KW-0808">Transferase</keyword>
<dbReference type="InterPro" id="IPR036097">
    <property type="entry name" value="HisK_dim/P_sf"/>
</dbReference>
<protein>
    <recommendedName>
        <fullName evidence="3">histidine kinase</fullName>
        <ecNumber evidence="3">2.7.13.3</ecNumber>
    </recommendedName>
</protein>
<evidence type="ECO:0000256" key="12">
    <source>
        <dbReference type="SAM" id="Phobius"/>
    </source>
</evidence>
<dbReference type="EC" id="2.7.13.3" evidence="3"/>
<evidence type="ECO:0000256" key="5">
    <source>
        <dbReference type="ARBA" id="ARBA00022679"/>
    </source>
</evidence>
<evidence type="ECO:0000313" key="16">
    <source>
        <dbReference type="Proteomes" id="UP001549321"/>
    </source>
</evidence>
<dbReference type="CDD" id="cd00082">
    <property type="entry name" value="HisKA"/>
    <property type="match status" value="1"/>
</dbReference>
<dbReference type="SMART" id="SM00387">
    <property type="entry name" value="HATPase_c"/>
    <property type="match status" value="1"/>
</dbReference>
<keyword evidence="4" id="KW-0597">Phosphoprotein</keyword>
<dbReference type="InterPro" id="IPR003594">
    <property type="entry name" value="HATPase_dom"/>
</dbReference>
<evidence type="ECO:0000256" key="2">
    <source>
        <dbReference type="ARBA" id="ARBA00004141"/>
    </source>
</evidence>
<evidence type="ECO:0000256" key="4">
    <source>
        <dbReference type="ARBA" id="ARBA00022553"/>
    </source>
</evidence>
<evidence type="ECO:0000259" key="13">
    <source>
        <dbReference type="PROSITE" id="PS50109"/>
    </source>
</evidence>
<dbReference type="Proteomes" id="UP001549321">
    <property type="component" value="Unassembled WGS sequence"/>
</dbReference>
<dbReference type="InterPro" id="IPR003660">
    <property type="entry name" value="HAMP_dom"/>
</dbReference>
<dbReference type="Gene3D" id="1.10.287.130">
    <property type="match status" value="1"/>
</dbReference>
<evidence type="ECO:0000256" key="10">
    <source>
        <dbReference type="ARBA" id="ARBA00022989"/>
    </source>
</evidence>